<evidence type="ECO:0000313" key="1">
    <source>
        <dbReference type="EMBL" id="EEF14511.1"/>
    </source>
</evidence>
<proteinExistence type="predicted"/>
<keyword evidence="2" id="KW-1185">Reference proteome</keyword>
<comment type="caution">
    <text evidence="1">The sequence shown here is derived from an EMBL/GenBank/DDBJ whole genome shotgun (WGS) entry which is preliminary data.</text>
</comment>
<dbReference type="EMBL" id="ACFU01000006">
    <property type="protein sequence ID" value="EEF14511.1"/>
    <property type="molecule type" value="Genomic_DNA"/>
</dbReference>
<evidence type="ECO:0000313" key="2">
    <source>
        <dbReference type="Proteomes" id="UP000003082"/>
    </source>
</evidence>
<dbReference type="AlphaFoldDB" id="B9D0N7"/>
<organism evidence="1 2">
    <name type="scientific">Campylobacter rectus RM3267</name>
    <dbReference type="NCBI Taxonomy" id="553218"/>
    <lineage>
        <taxon>Bacteria</taxon>
        <taxon>Pseudomonadati</taxon>
        <taxon>Campylobacterota</taxon>
        <taxon>Epsilonproteobacteria</taxon>
        <taxon>Campylobacterales</taxon>
        <taxon>Campylobacteraceae</taxon>
        <taxon>Campylobacter</taxon>
    </lineage>
</organism>
<reference evidence="1 2" key="1">
    <citation type="submission" date="2008-08" db="EMBL/GenBank/DDBJ databases">
        <authorList>
            <person name="Madupu R."/>
            <person name="Durkin A.S."/>
            <person name="Torralba M."/>
            <person name="Methe B."/>
            <person name="Sutton G.G."/>
            <person name="Strausberg R.L."/>
            <person name="Nelson K.E."/>
        </authorList>
    </citation>
    <scope>NUCLEOTIDE SEQUENCE [LARGE SCALE GENOMIC DNA]</scope>
    <source>
        <strain evidence="1 2">RM3267</strain>
    </source>
</reference>
<dbReference type="Proteomes" id="UP000003082">
    <property type="component" value="Unassembled WGS sequence"/>
</dbReference>
<dbReference type="STRING" id="553218.CAMRE0001_1246"/>
<protein>
    <submittedName>
        <fullName evidence="1">Uncharacterized protein</fullName>
    </submittedName>
</protein>
<sequence>MEPRKERSKFGVKSKFHKFSSSPFVFKASGDVKFDAKIKTIKIRIRKIYLTESDAWTDKRKLKFKAALKASWRPTS</sequence>
<gene>
    <name evidence="1" type="ORF">CAMRE0001_1246</name>
</gene>
<name>B9D0N7_CAMRE</name>
<accession>B9D0N7</accession>